<dbReference type="EC" id="2.7.8.26" evidence="5 19"/>
<dbReference type="PANTHER" id="PTHR34148:SF1">
    <property type="entry name" value="ADENOSYLCOBINAMIDE-GDP RIBAZOLETRANSFERASE"/>
    <property type="match status" value="1"/>
</dbReference>
<dbReference type="KEGG" id="pmes:FX988_01575"/>
<reference evidence="20 21" key="1">
    <citation type="submission" date="2019-12" db="EMBL/GenBank/DDBJ databases">
        <title>Genome sequencing and assembly of endphytes of Porphyra tenera.</title>
        <authorList>
            <person name="Park J.M."/>
            <person name="Shin R."/>
            <person name="Jo S.H."/>
        </authorList>
    </citation>
    <scope>NUCLEOTIDE SEQUENCE [LARGE SCALE GENOMIC DNA]</scope>
    <source>
        <strain evidence="20 21">GPM4</strain>
    </source>
</reference>
<evidence type="ECO:0000256" key="5">
    <source>
        <dbReference type="ARBA" id="ARBA00013200"/>
    </source>
</evidence>
<dbReference type="PANTHER" id="PTHR34148">
    <property type="entry name" value="ADENOSYLCOBINAMIDE-GDP RIBAZOLETRANSFERASE"/>
    <property type="match status" value="1"/>
</dbReference>
<keyword evidence="13 19" id="KW-0472">Membrane</keyword>
<feature type="transmembrane region" description="Helical" evidence="19">
    <location>
        <begin position="118"/>
        <end position="142"/>
    </location>
</feature>
<keyword evidence="11 19" id="KW-0460">Magnesium</keyword>
<comment type="catalytic activity">
    <reaction evidence="18 19">
        <text>alpha-ribazole 5'-phosphate + adenosylcob(III)inamide-GDP = adenosylcob(III)alamin 5'-phosphate + GMP + H(+)</text>
        <dbReference type="Rhea" id="RHEA:23560"/>
        <dbReference type="ChEBI" id="CHEBI:15378"/>
        <dbReference type="ChEBI" id="CHEBI:57918"/>
        <dbReference type="ChEBI" id="CHEBI:58115"/>
        <dbReference type="ChEBI" id="CHEBI:60487"/>
        <dbReference type="ChEBI" id="CHEBI:60493"/>
        <dbReference type="EC" id="2.7.8.26"/>
    </reaction>
</comment>
<evidence type="ECO:0000256" key="10">
    <source>
        <dbReference type="ARBA" id="ARBA00022692"/>
    </source>
</evidence>
<evidence type="ECO:0000256" key="12">
    <source>
        <dbReference type="ARBA" id="ARBA00022989"/>
    </source>
</evidence>
<dbReference type="InterPro" id="IPR003805">
    <property type="entry name" value="CobS"/>
</dbReference>
<proteinExistence type="inferred from homology"/>
<feature type="transmembrane region" description="Helical" evidence="19">
    <location>
        <begin position="191"/>
        <end position="216"/>
    </location>
</feature>
<feature type="transmembrane region" description="Helical" evidence="19">
    <location>
        <begin position="15"/>
        <end position="32"/>
    </location>
</feature>
<name>A0A857JI93_9ALTE</name>
<evidence type="ECO:0000313" key="21">
    <source>
        <dbReference type="Proteomes" id="UP000464524"/>
    </source>
</evidence>
<keyword evidence="9 19" id="KW-0808">Transferase</keyword>
<gene>
    <name evidence="19" type="primary">cobS</name>
    <name evidence="20" type="ORF">FX988_01575</name>
</gene>
<evidence type="ECO:0000256" key="19">
    <source>
        <dbReference type="HAMAP-Rule" id="MF_00719"/>
    </source>
</evidence>
<dbReference type="AlphaFoldDB" id="A0A857JI93"/>
<evidence type="ECO:0000256" key="14">
    <source>
        <dbReference type="ARBA" id="ARBA00025228"/>
    </source>
</evidence>
<evidence type="ECO:0000256" key="8">
    <source>
        <dbReference type="ARBA" id="ARBA00022573"/>
    </source>
</evidence>
<dbReference type="NCBIfam" id="NF001277">
    <property type="entry name" value="PRK00235.1-3"/>
    <property type="match status" value="1"/>
</dbReference>
<sequence>MNTSMYQLIKEQSNLLMLAISFFTRLPVPFSLDYSPQKLHQAGRYFPLVGWLLVALLSAFYCFATGYFGVAVSVCLLITLSLVLTGALHEDGLADTADGFWGGHTAQRKLAIMKDSQIGTYGTCALICLLLTKFILLCTLAVNQQLLIALAIAYPLSRALAISHVQHLAYARQNSDHSKSAALAQPMQPRVLLWLVISSLPGLLFLTLPSTLIILLSGCALRLALKYWFNKHIGGYTGDCLGFAQQVQEILIYLLLIATLPKVTNGHIFAQLF</sequence>
<evidence type="ECO:0000256" key="2">
    <source>
        <dbReference type="ARBA" id="ARBA00004651"/>
    </source>
</evidence>
<comment type="similarity">
    <text evidence="4 19">Belongs to the CobS family.</text>
</comment>
<dbReference type="UniPathway" id="UPA00148">
    <property type="reaction ID" value="UER00238"/>
</dbReference>
<dbReference type="NCBIfam" id="TIGR00317">
    <property type="entry name" value="cobS"/>
    <property type="match status" value="1"/>
</dbReference>
<evidence type="ECO:0000256" key="1">
    <source>
        <dbReference type="ARBA" id="ARBA00001946"/>
    </source>
</evidence>
<comment type="pathway">
    <text evidence="3 19">Cofactor biosynthesis; adenosylcobalamin biosynthesis; adenosylcobalamin from cob(II)yrinate a,c-diamide: step 7/7.</text>
</comment>
<accession>A0A857JI93</accession>
<dbReference type="Proteomes" id="UP000464524">
    <property type="component" value="Chromosome"/>
</dbReference>
<keyword evidence="8 19" id="KW-0169">Cobalamin biosynthesis</keyword>
<evidence type="ECO:0000256" key="17">
    <source>
        <dbReference type="ARBA" id="ARBA00048623"/>
    </source>
</evidence>
<comment type="function">
    <text evidence="14 19">Joins adenosylcobinamide-GDP and alpha-ribazole to generate adenosylcobalamin (Ado-cobalamin). Also synthesizes adenosylcobalamin 5'-phosphate from adenosylcobinamide-GDP and alpha-ribazole 5'-phosphate.</text>
</comment>
<feature type="transmembrane region" description="Helical" evidence="19">
    <location>
        <begin position="67"/>
        <end position="88"/>
    </location>
</feature>
<keyword evidence="21" id="KW-1185">Reference proteome</keyword>
<evidence type="ECO:0000313" key="20">
    <source>
        <dbReference type="EMBL" id="QHJ11346.1"/>
    </source>
</evidence>
<evidence type="ECO:0000256" key="18">
    <source>
        <dbReference type="ARBA" id="ARBA00049504"/>
    </source>
</evidence>
<comment type="catalytic activity">
    <reaction evidence="17 19">
        <text>alpha-ribazole + adenosylcob(III)inamide-GDP = adenosylcob(III)alamin + GMP + H(+)</text>
        <dbReference type="Rhea" id="RHEA:16049"/>
        <dbReference type="ChEBI" id="CHEBI:10329"/>
        <dbReference type="ChEBI" id="CHEBI:15378"/>
        <dbReference type="ChEBI" id="CHEBI:18408"/>
        <dbReference type="ChEBI" id="CHEBI:58115"/>
        <dbReference type="ChEBI" id="CHEBI:60487"/>
        <dbReference type="EC" id="2.7.8.26"/>
    </reaction>
</comment>
<evidence type="ECO:0000256" key="3">
    <source>
        <dbReference type="ARBA" id="ARBA00004663"/>
    </source>
</evidence>
<feature type="transmembrane region" description="Helical" evidence="19">
    <location>
        <begin position="148"/>
        <end position="170"/>
    </location>
</feature>
<dbReference type="RefSeq" id="WP_412761924.1">
    <property type="nucleotide sequence ID" value="NZ_CP047656.1"/>
</dbReference>
<keyword evidence="12 19" id="KW-1133">Transmembrane helix</keyword>
<evidence type="ECO:0000256" key="7">
    <source>
        <dbReference type="ARBA" id="ARBA00022475"/>
    </source>
</evidence>
<feature type="transmembrane region" description="Helical" evidence="19">
    <location>
        <begin position="44"/>
        <end position="61"/>
    </location>
</feature>
<organism evidence="20 21">
    <name type="scientific">Paraglaciecola mesophila</name>
    <dbReference type="NCBI Taxonomy" id="197222"/>
    <lineage>
        <taxon>Bacteria</taxon>
        <taxon>Pseudomonadati</taxon>
        <taxon>Pseudomonadota</taxon>
        <taxon>Gammaproteobacteria</taxon>
        <taxon>Alteromonadales</taxon>
        <taxon>Alteromonadaceae</taxon>
        <taxon>Paraglaciecola</taxon>
    </lineage>
</organism>
<evidence type="ECO:0000256" key="6">
    <source>
        <dbReference type="ARBA" id="ARBA00015850"/>
    </source>
</evidence>
<comment type="cofactor">
    <cofactor evidence="1 19">
        <name>Mg(2+)</name>
        <dbReference type="ChEBI" id="CHEBI:18420"/>
    </cofactor>
</comment>
<dbReference type="EMBL" id="CP047656">
    <property type="protein sequence ID" value="QHJ11346.1"/>
    <property type="molecule type" value="Genomic_DNA"/>
</dbReference>
<evidence type="ECO:0000256" key="9">
    <source>
        <dbReference type="ARBA" id="ARBA00022679"/>
    </source>
</evidence>
<evidence type="ECO:0000256" key="13">
    <source>
        <dbReference type="ARBA" id="ARBA00023136"/>
    </source>
</evidence>
<keyword evidence="7 19" id="KW-1003">Cell membrane</keyword>
<protein>
    <recommendedName>
        <fullName evidence="6 19">Adenosylcobinamide-GDP ribazoletransferase</fullName>
        <ecNumber evidence="5 19">2.7.8.26</ecNumber>
    </recommendedName>
    <alternativeName>
        <fullName evidence="16 19">Cobalamin synthase</fullName>
    </alternativeName>
    <alternativeName>
        <fullName evidence="15 19">Cobalamin-5'-phosphate synthase</fullName>
    </alternativeName>
</protein>
<evidence type="ECO:0000256" key="16">
    <source>
        <dbReference type="ARBA" id="ARBA00032853"/>
    </source>
</evidence>
<dbReference type="GO" id="GO:0008818">
    <property type="term" value="F:cobalamin 5'-phosphate synthase activity"/>
    <property type="evidence" value="ECO:0007669"/>
    <property type="project" value="UniProtKB-UniRule"/>
</dbReference>
<evidence type="ECO:0000256" key="11">
    <source>
        <dbReference type="ARBA" id="ARBA00022842"/>
    </source>
</evidence>
<dbReference type="Pfam" id="PF02654">
    <property type="entry name" value="CobS"/>
    <property type="match status" value="1"/>
</dbReference>
<evidence type="ECO:0000256" key="15">
    <source>
        <dbReference type="ARBA" id="ARBA00032605"/>
    </source>
</evidence>
<comment type="subcellular location">
    <subcellularLocation>
        <location evidence="2 19">Cell membrane</location>
        <topology evidence="2 19">Multi-pass membrane protein</topology>
    </subcellularLocation>
</comment>
<keyword evidence="10 19" id="KW-0812">Transmembrane</keyword>
<evidence type="ECO:0000256" key="4">
    <source>
        <dbReference type="ARBA" id="ARBA00010561"/>
    </source>
</evidence>
<dbReference type="GO" id="GO:0005886">
    <property type="term" value="C:plasma membrane"/>
    <property type="evidence" value="ECO:0007669"/>
    <property type="project" value="UniProtKB-SubCell"/>
</dbReference>
<dbReference type="HAMAP" id="MF_00719">
    <property type="entry name" value="CobS"/>
    <property type="match status" value="1"/>
</dbReference>
<dbReference type="GO" id="GO:0009236">
    <property type="term" value="P:cobalamin biosynthetic process"/>
    <property type="evidence" value="ECO:0007669"/>
    <property type="project" value="UniProtKB-UniRule"/>
</dbReference>
<dbReference type="GO" id="GO:0051073">
    <property type="term" value="F:adenosylcobinamide-GDP ribazoletransferase activity"/>
    <property type="evidence" value="ECO:0007669"/>
    <property type="project" value="UniProtKB-UniRule"/>
</dbReference>